<dbReference type="InParanoid" id="V4VZD4"/>
<dbReference type="InterPro" id="IPR005123">
    <property type="entry name" value="Oxoglu/Fe-dep_dioxygenase_dom"/>
</dbReference>
<name>V4VZD4_CITCL</name>
<dbReference type="Gramene" id="ESR58884">
    <property type="protein sequence ID" value="ESR58884"/>
    <property type="gene ID" value="CICLE_v10017444mg"/>
</dbReference>
<protein>
    <recommendedName>
        <fullName evidence="3">Fe2OG dioxygenase domain-containing protein</fullName>
    </recommendedName>
</protein>
<dbReference type="Gene3D" id="2.60.120.330">
    <property type="entry name" value="B-lactam Antibiotic, Isopenicillin N Synthase, Chain"/>
    <property type="match status" value="1"/>
</dbReference>
<dbReference type="SUPFAM" id="SSF51197">
    <property type="entry name" value="Clavaminate synthase-like"/>
    <property type="match status" value="1"/>
</dbReference>
<dbReference type="Pfam" id="PF03171">
    <property type="entry name" value="2OG-FeII_Oxy"/>
    <property type="match status" value="1"/>
</dbReference>
<dbReference type="EMBL" id="KI536312">
    <property type="protein sequence ID" value="ESR58884.1"/>
    <property type="molecule type" value="Genomic_DNA"/>
</dbReference>
<organism evidence="4 5">
    <name type="scientific">Citrus clementina</name>
    <name type="common">Clementine</name>
    <name type="synonym">Citrus deliciosa x Citrus sinensis</name>
    <dbReference type="NCBI Taxonomy" id="85681"/>
    <lineage>
        <taxon>Eukaryota</taxon>
        <taxon>Viridiplantae</taxon>
        <taxon>Streptophyta</taxon>
        <taxon>Embryophyta</taxon>
        <taxon>Tracheophyta</taxon>
        <taxon>Spermatophyta</taxon>
        <taxon>Magnoliopsida</taxon>
        <taxon>eudicotyledons</taxon>
        <taxon>Gunneridae</taxon>
        <taxon>Pentapetalae</taxon>
        <taxon>rosids</taxon>
        <taxon>malvids</taxon>
        <taxon>Sapindales</taxon>
        <taxon>Rutaceae</taxon>
        <taxon>Aurantioideae</taxon>
        <taxon>Citrus</taxon>
    </lineage>
</organism>
<evidence type="ECO:0000259" key="3">
    <source>
        <dbReference type="PROSITE" id="PS51471"/>
    </source>
</evidence>
<keyword evidence="2" id="KW-0408">Iron</keyword>
<reference evidence="4 5" key="1">
    <citation type="submission" date="2013-10" db="EMBL/GenBank/DDBJ databases">
        <authorList>
            <consortium name="International Citrus Genome Consortium"/>
            <person name="Jenkins J."/>
            <person name="Schmutz J."/>
            <person name="Prochnik S."/>
            <person name="Rokhsar D."/>
            <person name="Gmitter F."/>
            <person name="Ollitrault P."/>
            <person name="Machado M."/>
            <person name="Talon M."/>
            <person name="Wincker P."/>
            <person name="Jaillon O."/>
            <person name="Morgante M."/>
        </authorList>
    </citation>
    <scope>NUCLEOTIDE SEQUENCE</scope>
    <source>
        <strain evidence="5">cv. Clemenules</strain>
    </source>
</reference>
<gene>
    <name evidence="4" type="ORF">CICLE_v10017444mg</name>
</gene>
<proteinExistence type="predicted"/>
<evidence type="ECO:0000313" key="4">
    <source>
        <dbReference type="EMBL" id="ESR58884.1"/>
    </source>
</evidence>
<dbReference type="InterPro" id="IPR027443">
    <property type="entry name" value="IPNS-like_sf"/>
</dbReference>
<dbReference type="PANTHER" id="PTHR47991">
    <property type="entry name" value="OXOGLUTARATE/IRON-DEPENDENT DIOXYGENASE"/>
    <property type="match status" value="1"/>
</dbReference>
<dbReference type="GO" id="GO:0046872">
    <property type="term" value="F:metal ion binding"/>
    <property type="evidence" value="ECO:0007669"/>
    <property type="project" value="UniProtKB-KW"/>
</dbReference>
<dbReference type="InterPro" id="IPR044861">
    <property type="entry name" value="IPNS-like_FE2OG_OXY"/>
</dbReference>
<feature type="domain" description="Fe2OG dioxygenase" evidence="3">
    <location>
        <begin position="26"/>
        <end position="133"/>
    </location>
</feature>
<keyword evidence="1" id="KW-0479">Metal-binding</keyword>
<dbReference type="Proteomes" id="UP000030687">
    <property type="component" value="Unassembled WGS sequence"/>
</dbReference>
<accession>V4VZD4</accession>
<dbReference type="PROSITE" id="PS51471">
    <property type="entry name" value="FE2OG_OXY"/>
    <property type="match status" value="1"/>
</dbReference>
<sequence length="158" mass="17816">MLEYTKSSEVLIKLKGLNVKRIDEIRALMLLGSRRVNLNYYPMCPNPEHTVGVGRHSDISTFTILLQDDIGGLHVRKDNGNGWIHVSLISRSFIINIWDPLQIISKGRHKSIEYCVIANGSQNMILVLLFVNPKPEGILCPFPEVLANGKKPLYKPVL</sequence>
<evidence type="ECO:0000313" key="5">
    <source>
        <dbReference type="Proteomes" id="UP000030687"/>
    </source>
</evidence>
<evidence type="ECO:0000256" key="1">
    <source>
        <dbReference type="ARBA" id="ARBA00022723"/>
    </source>
</evidence>
<dbReference type="KEGG" id="cic:CICLE_v10017444mg"/>
<dbReference type="InterPro" id="IPR050295">
    <property type="entry name" value="Plant_2OG-oxidoreductases"/>
</dbReference>
<dbReference type="AlphaFoldDB" id="V4VZD4"/>
<dbReference type="eggNOG" id="KOG0143">
    <property type="taxonomic scope" value="Eukaryota"/>
</dbReference>
<keyword evidence="5" id="KW-1185">Reference proteome</keyword>
<evidence type="ECO:0000256" key="2">
    <source>
        <dbReference type="ARBA" id="ARBA00023004"/>
    </source>
</evidence>
<dbReference type="OMA" id="EYCVIAN"/>